<feature type="domain" description="S1 motif" evidence="11">
    <location>
        <begin position="1022"/>
        <end position="1093"/>
    </location>
</feature>
<dbReference type="GO" id="GO:0006364">
    <property type="term" value="P:rRNA processing"/>
    <property type="evidence" value="ECO:0007669"/>
    <property type="project" value="UniProtKB-KW"/>
</dbReference>
<comment type="subcellular location">
    <subcellularLocation>
        <location evidence="1">Nucleus</location>
        <location evidence="1">Nucleolus</location>
    </subcellularLocation>
</comment>
<sequence>MKRKAETSAAPSTTPKPSATARPSKRPKSSTSDSQTNGAAPKPAKSSAIPLEEKSFPRGGANVLTPLELKQVQNEATRDVLFENTSTKRKAGSESGEDEAETKTAKVKKGHKNNKKKRKDGTHTNGESVVEKQHPAEGLSYKRLVPGSLVLGRISNITSKDLAISLPNNLTGYVPLTEISDQLNQRVEKLLAEDNDDVDSEDFQDVDIKKMFTVGQFLRVHVTANGLESANAGKKRIDLSINPRLANQGISNAEIVSNAMVQASVKSIEDHGLVMDLGLGDKSRAFLSSKELGDISVSAIQEGCVYLCMVLKKKHDGRIINLTLDSQKLGDIKKHYIESTPSVKSFLPGTATEILVTDVSENGLHGKIMGMLDVTVDYIHSGLEPEKTIDERFTIGSKVKARVLFKLADDDKQFLGATLLPELHQWGSIESDTKSTKPPELELSSIVEKAKVVKVQSKLGLFLKLGDDILGFAHISRISEKKIETLTADSGPYKIGSKHQARVLAYNQIDQLHIVSLEQKIIDQPFLRVEDVKVGQVLNGTVERIIHNAQGVGGVLVNLAEGLSGLVPEDHMADAQLQHPERKFKEGVTVKVRVLATDSEKHLIRLTLKKSLVNSDVEPWTTFEQIHIGDQSPGTIINITPTGAVVKFYGPVRAFLPVGEMSEAYIQNPREHFRVGQVVNVRVLSIDAAEQKMIVSCKGPSSLGDEELKAFNKLTIGGLTKGTITELGTDTVTLELKHSIKALLNLSHLTDGSLRKSTSALKKLRVGQTLNDLLVLDKLSKRHMAIVSNKPTLIKAAEEKKLCTTFEEFQEGAEYTGFVRNITEKDIFVEFAGGIVGLLPSHLLDAEHRLMPQFGYEVAQTITARVQGLDSQKQHVLLTTKAPEELTNSSSKGATTGALVNPVDKSLTSTTELTKGKKTMARVIGVKLFQLNVELADKVHARIDASEAFDSFDQIKTVNHPLSIFERQQIIPVRVMGERDTKSHSYLAFSHRKMNTVWELSARNMDSEDIDCDLSLEKLKAGDKVVGFVHKYNEGWLLVKLSPTVFGRVAFVDLTSEISKLKTVEKSFPLGSALDLTVTYVNVEKRKINLSAKGHIVDEIESFSDITLGATLTGRITSIKDHGLTVRLSNKVSGFVPLIELSDDYSEAKPDNHSQNELVNVKVVHTDPANKKVYLSLRPSLVLSSALPVVDRQITSISQLKVNDIVRGFVKKVADKAVFVALGPNVDAIIRIGDLSDAFVKDWKTVCTVDQLVKGKILAIDQDYGNVRMTLKASMFDENYVAPLEFGDLKVGQICSAKVRKVEDYGVFILLDNSKNISGLCHKSEIADQRVEDVTKLYEVGDAVKAIVLKVDKDRKRINFGLKASYFKDSSEVNDEDGDNDSDVIMEEDSDNELVNGGVESDEEDEAEAGAAADNEPVADNEDEEMSDAEPEDAEPAAQGLATGGFDWSGTINDEKMALDESDLETLGEVYKKKKKKAEIQVDKTGELDKFGPQAVADFERLLLGQPNSSSVWIQYMAFQLGLGEVDKARAIAERALKTINMREEDEKMNVWIALLNLENTYGSDESVDDAFKRACSFNDKQEMHQRLVSIFIESGKHDRAENLFQSMTHMKDITAQIPFWLNYATFLLTTLNKSDAARGLLMRAMQSVPSDDHYMLTAKFGALEFTSTNGDTERGRTVLEGLLSTFPKKLDLWDMYVDLEKAHGSVDKVKHLYDRMAKSKMKKRRAKFVFGKWLEYEEKNGNKGDQERVKALAAAYVQKLKKAEEDEE</sequence>
<dbReference type="PANTHER" id="PTHR23270:SF10">
    <property type="entry name" value="PROTEIN RRP5 HOMOLOG"/>
    <property type="match status" value="1"/>
</dbReference>
<evidence type="ECO:0000256" key="2">
    <source>
        <dbReference type="ARBA" id="ARBA00022517"/>
    </source>
</evidence>
<dbReference type="FunFam" id="2.40.50.140:FF:000196">
    <property type="entry name" value="rRNA biogenesis protein RRP5"/>
    <property type="match status" value="1"/>
</dbReference>
<dbReference type="Pfam" id="PF24685">
    <property type="entry name" value="OB_RRP5_4th"/>
    <property type="match status" value="1"/>
</dbReference>
<evidence type="ECO:0000259" key="11">
    <source>
        <dbReference type="PROSITE" id="PS50126"/>
    </source>
</evidence>
<feature type="domain" description="S1 motif" evidence="11">
    <location>
        <begin position="629"/>
        <end position="698"/>
    </location>
</feature>
<evidence type="ECO:0000256" key="7">
    <source>
        <dbReference type="ARBA" id="ARBA00055575"/>
    </source>
</evidence>
<dbReference type="GO" id="GO:0003723">
    <property type="term" value="F:RNA binding"/>
    <property type="evidence" value="ECO:0007669"/>
    <property type="project" value="TreeGrafter"/>
</dbReference>
<dbReference type="EMBL" id="MU004238">
    <property type="protein sequence ID" value="KAF2667132.1"/>
    <property type="molecule type" value="Genomic_DNA"/>
</dbReference>
<evidence type="ECO:0000256" key="9">
    <source>
        <dbReference type="ARBA" id="ARBA00076674"/>
    </source>
</evidence>
<dbReference type="FunFam" id="2.40.50.140:FF:000155">
    <property type="entry name" value="rRNA biogenesis protein RRP5"/>
    <property type="match status" value="1"/>
</dbReference>
<dbReference type="FunFam" id="2.40.50.140:FF:000279">
    <property type="entry name" value="rRNA biogenesis protein rrp5"/>
    <property type="match status" value="1"/>
</dbReference>
<keyword evidence="13" id="KW-1185">Reference proteome</keyword>
<organism evidence="12 13">
    <name type="scientific">Microthyrium microscopicum</name>
    <dbReference type="NCBI Taxonomy" id="703497"/>
    <lineage>
        <taxon>Eukaryota</taxon>
        <taxon>Fungi</taxon>
        <taxon>Dikarya</taxon>
        <taxon>Ascomycota</taxon>
        <taxon>Pezizomycotina</taxon>
        <taxon>Dothideomycetes</taxon>
        <taxon>Dothideomycetes incertae sedis</taxon>
        <taxon>Microthyriales</taxon>
        <taxon>Microthyriaceae</taxon>
        <taxon>Microthyrium</taxon>
    </lineage>
</organism>
<feature type="region of interest" description="Disordered" evidence="10">
    <location>
        <begin position="1"/>
        <end position="134"/>
    </location>
</feature>
<feature type="compositionally biased region" description="Polar residues" evidence="10">
    <location>
        <begin position="29"/>
        <end position="38"/>
    </location>
</feature>
<feature type="compositionally biased region" description="Low complexity" evidence="10">
    <location>
        <begin position="39"/>
        <end position="48"/>
    </location>
</feature>
<evidence type="ECO:0000256" key="6">
    <source>
        <dbReference type="ARBA" id="ARBA00023242"/>
    </source>
</evidence>
<accession>A0A6A6U4R6</accession>
<evidence type="ECO:0000256" key="5">
    <source>
        <dbReference type="ARBA" id="ARBA00022737"/>
    </source>
</evidence>
<comment type="function">
    <text evidence="7">Involved in the biogenesis of rRNA. Required for the formation of 18S and 5.8S rRNA.</text>
</comment>
<feature type="domain" description="S1 motif" evidence="11">
    <location>
        <begin position="1203"/>
        <end position="1272"/>
    </location>
</feature>
<evidence type="ECO:0000256" key="1">
    <source>
        <dbReference type="ARBA" id="ARBA00004604"/>
    </source>
</evidence>
<keyword evidence="2" id="KW-0690">Ribosome biogenesis</keyword>
<dbReference type="Gene3D" id="1.25.40.10">
    <property type="entry name" value="Tetratricopeptide repeat domain"/>
    <property type="match status" value="1"/>
</dbReference>
<feature type="domain" description="S1 motif" evidence="11">
    <location>
        <begin position="444"/>
        <end position="518"/>
    </location>
</feature>
<evidence type="ECO:0000256" key="8">
    <source>
        <dbReference type="ARBA" id="ARBA00073619"/>
    </source>
</evidence>
<dbReference type="GO" id="GO:0032040">
    <property type="term" value="C:small-subunit processome"/>
    <property type="evidence" value="ECO:0007669"/>
    <property type="project" value="TreeGrafter"/>
</dbReference>
<evidence type="ECO:0000256" key="10">
    <source>
        <dbReference type="SAM" id="MobiDB-lite"/>
    </source>
</evidence>
<feature type="domain" description="S1 motif" evidence="11">
    <location>
        <begin position="1292"/>
        <end position="1363"/>
    </location>
</feature>
<feature type="region of interest" description="Disordered" evidence="10">
    <location>
        <begin position="1371"/>
        <end position="1446"/>
    </location>
</feature>
<feature type="domain" description="S1 motif" evidence="11">
    <location>
        <begin position="812"/>
        <end position="881"/>
    </location>
</feature>
<dbReference type="FunFam" id="2.40.50.140:FF:000159">
    <property type="entry name" value="rRNA biogenesis protein rrp5"/>
    <property type="match status" value="1"/>
</dbReference>
<keyword evidence="4" id="KW-0597">Phosphoprotein</keyword>
<feature type="compositionally biased region" description="Basic residues" evidence="10">
    <location>
        <begin position="105"/>
        <end position="120"/>
    </location>
</feature>
<dbReference type="OrthoDB" id="412781at2759"/>
<feature type="compositionally biased region" description="Acidic residues" evidence="10">
    <location>
        <begin position="1372"/>
        <end position="1392"/>
    </location>
</feature>
<dbReference type="FunFam" id="2.40.50.140:FF:000103">
    <property type="entry name" value="protein RRP5 homolog"/>
    <property type="match status" value="3"/>
</dbReference>
<dbReference type="Gene3D" id="2.40.50.140">
    <property type="entry name" value="Nucleic acid-binding proteins"/>
    <property type="match status" value="10"/>
</dbReference>
<reference evidence="12" key="1">
    <citation type="journal article" date="2020" name="Stud. Mycol.">
        <title>101 Dothideomycetes genomes: a test case for predicting lifestyles and emergence of pathogens.</title>
        <authorList>
            <person name="Haridas S."/>
            <person name="Albert R."/>
            <person name="Binder M."/>
            <person name="Bloem J."/>
            <person name="Labutti K."/>
            <person name="Salamov A."/>
            <person name="Andreopoulos B."/>
            <person name="Baker S."/>
            <person name="Barry K."/>
            <person name="Bills G."/>
            <person name="Bluhm B."/>
            <person name="Cannon C."/>
            <person name="Castanera R."/>
            <person name="Culley D."/>
            <person name="Daum C."/>
            <person name="Ezra D."/>
            <person name="Gonzalez J."/>
            <person name="Henrissat B."/>
            <person name="Kuo A."/>
            <person name="Liang C."/>
            <person name="Lipzen A."/>
            <person name="Lutzoni F."/>
            <person name="Magnuson J."/>
            <person name="Mondo S."/>
            <person name="Nolan M."/>
            <person name="Ohm R."/>
            <person name="Pangilinan J."/>
            <person name="Park H.-J."/>
            <person name="Ramirez L."/>
            <person name="Alfaro M."/>
            <person name="Sun H."/>
            <person name="Tritt A."/>
            <person name="Yoshinaga Y."/>
            <person name="Zwiers L.-H."/>
            <person name="Turgeon B."/>
            <person name="Goodwin S."/>
            <person name="Spatafora J."/>
            <person name="Crous P."/>
            <person name="Grigoriev I."/>
        </authorList>
    </citation>
    <scope>NUCLEOTIDE SEQUENCE</scope>
    <source>
        <strain evidence="12">CBS 115976</strain>
    </source>
</reference>
<feature type="domain" description="S1 motif" evidence="11">
    <location>
        <begin position="147"/>
        <end position="242"/>
    </location>
</feature>
<dbReference type="CDD" id="cd05708">
    <property type="entry name" value="S1_Rrp5_repeat_sc12"/>
    <property type="match status" value="1"/>
</dbReference>
<dbReference type="SMART" id="SM00316">
    <property type="entry name" value="S1"/>
    <property type="match status" value="12"/>
</dbReference>
<evidence type="ECO:0000313" key="13">
    <source>
        <dbReference type="Proteomes" id="UP000799302"/>
    </source>
</evidence>
<keyword evidence="3" id="KW-0698">rRNA processing</keyword>
<dbReference type="Proteomes" id="UP000799302">
    <property type="component" value="Unassembled WGS sequence"/>
</dbReference>
<dbReference type="SUPFAM" id="SSF48452">
    <property type="entry name" value="TPR-like"/>
    <property type="match status" value="2"/>
</dbReference>
<feature type="compositionally biased region" description="Acidic residues" evidence="10">
    <location>
        <begin position="1417"/>
        <end position="1435"/>
    </location>
</feature>
<evidence type="ECO:0000256" key="4">
    <source>
        <dbReference type="ARBA" id="ARBA00022553"/>
    </source>
</evidence>
<dbReference type="InterPro" id="IPR048059">
    <property type="entry name" value="Rrp5_S1_rpt_hs1_sc1"/>
</dbReference>
<dbReference type="CDD" id="cd05693">
    <property type="entry name" value="S1_Rrp5_repeat_hs1_sc1"/>
    <property type="match status" value="1"/>
</dbReference>
<feature type="domain" description="S1 motif" evidence="11">
    <location>
        <begin position="717"/>
        <end position="790"/>
    </location>
</feature>
<dbReference type="InterPro" id="IPR011990">
    <property type="entry name" value="TPR-like_helical_dom_sf"/>
</dbReference>
<dbReference type="PROSITE" id="PS50126">
    <property type="entry name" value="S1"/>
    <property type="match status" value="11"/>
</dbReference>
<feature type="domain" description="S1 motif" evidence="11">
    <location>
        <begin position="535"/>
        <end position="609"/>
    </location>
</feature>
<keyword evidence="6" id="KW-0539">Nucleus</keyword>
<feature type="domain" description="S1 motif" evidence="11">
    <location>
        <begin position="1109"/>
        <end position="1178"/>
    </location>
</feature>
<gene>
    <name evidence="12" type="ORF">BT63DRAFT_375933</name>
</gene>
<keyword evidence="5" id="KW-0677">Repeat</keyword>
<dbReference type="CDD" id="cd05698">
    <property type="entry name" value="S1_Rrp5_repeat_hs6_sc5"/>
    <property type="match status" value="1"/>
</dbReference>
<dbReference type="InterPro" id="IPR057302">
    <property type="entry name" value="Rrp5_S1"/>
</dbReference>
<name>A0A6A6U4R6_9PEZI</name>
<evidence type="ECO:0000313" key="12">
    <source>
        <dbReference type="EMBL" id="KAF2667132.1"/>
    </source>
</evidence>
<dbReference type="InterPro" id="IPR012340">
    <property type="entry name" value="NA-bd_OB-fold"/>
</dbReference>
<dbReference type="InterPro" id="IPR045209">
    <property type="entry name" value="Rrp5"/>
</dbReference>
<dbReference type="InterPro" id="IPR003029">
    <property type="entry name" value="S1_domain"/>
</dbReference>
<protein>
    <recommendedName>
        <fullName evidence="8">rRNA biogenesis protein RRP5</fullName>
    </recommendedName>
    <alternativeName>
        <fullName evidence="9">Ribosomal RNA-processing protein 5</fullName>
    </alternativeName>
</protein>
<dbReference type="InterPro" id="IPR057301">
    <property type="entry name" value="Rrp5_OB_4th"/>
</dbReference>
<evidence type="ECO:0000256" key="3">
    <source>
        <dbReference type="ARBA" id="ARBA00022552"/>
    </source>
</evidence>
<proteinExistence type="predicted"/>
<dbReference type="InterPro" id="IPR003107">
    <property type="entry name" value="HAT"/>
</dbReference>
<dbReference type="SUPFAM" id="SSF50249">
    <property type="entry name" value="Nucleic acid-binding proteins"/>
    <property type="match status" value="11"/>
</dbReference>
<dbReference type="Pfam" id="PF00575">
    <property type="entry name" value="S1"/>
    <property type="match status" value="5"/>
</dbReference>
<dbReference type="SMART" id="SM00386">
    <property type="entry name" value="HAT"/>
    <property type="match status" value="5"/>
</dbReference>
<feature type="domain" description="S1 motif" evidence="11">
    <location>
        <begin position="258"/>
        <end position="325"/>
    </location>
</feature>
<dbReference type="PANTHER" id="PTHR23270">
    <property type="entry name" value="PROGRAMMED CELL DEATH PROTEIN 11 PRE-RRNA PROCESSING PROTEIN RRP5"/>
    <property type="match status" value="1"/>
</dbReference>
<dbReference type="Pfam" id="PF23459">
    <property type="entry name" value="S1_RRP5"/>
    <property type="match status" value="1"/>
</dbReference>